<keyword evidence="5" id="KW-0808">Transferase</keyword>
<dbReference type="InterPro" id="IPR051824">
    <property type="entry name" value="LRR_Rcpt-Like_S/T_Kinase"/>
</dbReference>
<keyword evidence="2" id="KW-0547">Nucleotide-binding</keyword>
<protein>
    <recommendedName>
        <fullName evidence="4">Protein kinase domain-containing protein</fullName>
    </recommendedName>
</protein>
<evidence type="ECO:0000256" key="2">
    <source>
        <dbReference type="PROSITE-ProRule" id="PRU10141"/>
    </source>
</evidence>
<dbReference type="InterPro" id="IPR000719">
    <property type="entry name" value="Prot_kinase_dom"/>
</dbReference>
<dbReference type="GO" id="GO:0004672">
    <property type="term" value="F:protein kinase activity"/>
    <property type="evidence" value="ECO:0000318"/>
    <property type="project" value="GO_Central"/>
</dbReference>
<dbReference type="GO" id="GO:0004713">
    <property type="term" value="F:protein tyrosine kinase activity"/>
    <property type="evidence" value="ECO:0007669"/>
    <property type="project" value="InterPro"/>
</dbReference>
<dbReference type="Gramene" id="mRNA:HanXRQr2_Chr09g0361791">
    <property type="protein sequence ID" value="mRNA:HanXRQr2_Chr09g0361791"/>
    <property type="gene ID" value="HanXRQr2_Chr09g0361791"/>
</dbReference>
<proteinExistence type="predicted"/>
<dbReference type="InterPro" id="IPR017441">
    <property type="entry name" value="Protein_kinase_ATP_BS"/>
</dbReference>
<reference evidence="5" key="1">
    <citation type="journal article" date="2017" name="Nature">
        <title>The sunflower genome provides insights into oil metabolism, flowering and Asterid evolution.</title>
        <authorList>
            <person name="Badouin H."/>
            <person name="Gouzy J."/>
            <person name="Grassa C.J."/>
            <person name="Murat F."/>
            <person name="Staton S.E."/>
            <person name="Cottret L."/>
            <person name="Lelandais-Briere C."/>
            <person name="Owens G.L."/>
            <person name="Carrere S."/>
            <person name="Mayjonade B."/>
            <person name="Legrand L."/>
            <person name="Gill N."/>
            <person name="Kane N.C."/>
            <person name="Bowers J.E."/>
            <person name="Hubner S."/>
            <person name="Bellec A."/>
            <person name="Berard A."/>
            <person name="Berges H."/>
            <person name="Blanchet N."/>
            <person name="Boniface M.C."/>
            <person name="Brunel D."/>
            <person name="Catrice O."/>
            <person name="Chaidir N."/>
            <person name="Claudel C."/>
            <person name="Donnadieu C."/>
            <person name="Faraut T."/>
            <person name="Fievet G."/>
            <person name="Helmstetter N."/>
            <person name="King M."/>
            <person name="Knapp S.J."/>
            <person name="Lai Z."/>
            <person name="Le Paslier M.C."/>
            <person name="Lippi Y."/>
            <person name="Lorenzon L."/>
            <person name="Mandel J.R."/>
            <person name="Marage G."/>
            <person name="Marchand G."/>
            <person name="Marquand E."/>
            <person name="Bret-Mestries E."/>
            <person name="Morien E."/>
            <person name="Nambeesan S."/>
            <person name="Nguyen T."/>
            <person name="Pegot-Espagnet P."/>
            <person name="Pouilly N."/>
            <person name="Raftis F."/>
            <person name="Sallet E."/>
            <person name="Schiex T."/>
            <person name="Thomas J."/>
            <person name="Vandecasteele C."/>
            <person name="Vares D."/>
            <person name="Vear F."/>
            <person name="Vautrin S."/>
            <person name="Crespi M."/>
            <person name="Mangin B."/>
            <person name="Burke J.M."/>
            <person name="Salse J."/>
            <person name="Munos S."/>
            <person name="Vincourt P."/>
            <person name="Rieseberg L.H."/>
            <person name="Langlade N.B."/>
        </authorList>
    </citation>
    <scope>NUCLEOTIDE SEQUENCE</scope>
    <source>
        <tissue evidence="5">Leaves</tissue>
    </source>
</reference>
<feature type="transmembrane region" description="Helical" evidence="3">
    <location>
        <begin position="6"/>
        <end position="28"/>
    </location>
</feature>
<comment type="caution">
    <text evidence="5">The sequence shown here is derived from an EMBL/GenBank/DDBJ whole genome shotgun (WGS) entry which is preliminary data.</text>
</comment>
<gene>
    <name evidence="5" type="ORF">HanXRQr2_Chr09g0361791</name>
</gene>
<feature type="binding site" evidence="2">
    <location>
        <position position="86"/>
    </location>
    <ligand>
        <name>ATP</name>
        <dbReference type="ChEBI" id="CHEBI:30616"/>
    </ligand>
</feature>
<keyword evidence="6" id="KW-1185">Reference proteome</keyword>
<comment type="subcellular location">
    <subcellularLocation>
        <location evidence="1">Membrane</location>
        <topology evidence="1">Single-pass type I membrane protein</topology>
    </subcellularLocation>
</comment>
<evidence type="ECO:0000256" key="3">
    <source>
        <dbReference type="SAM" id="Phobius"/>
    </source>
</evidence>
<dbReference type="Gene3D" id="3.30.200.20">
    <property type="entry name" value="Phosphorylase Kinase, domain 1"/>
    <property type="match status" value="1"/>
</dbReference>
<dbReference type="EMBL" id="MNCJ02000324">
    <property type="protein sequence ID" value="KAF5788668.1"/>
    <property type="molecule type" value="Genomic_DNA"/>
</dbReference>
<dbReference type="PANTHER" id="PTHR48006">
    <property type="entry name" value="LEUCINE-RICH REPEAT-CONTAINING PROTEIN DDB_G0281931-RELATED"/>
    <property type="match status" value="1"/>
</dbReference>
<dbReference type="AlphaFoldDB" id="A0A9K3I1R5"/>
<keyword evidence="3" id="KW-0812">Transmembrane</keyword>
<evidence type="ECO:0000259" key="4">
    <source>
        <dbReference type="PROSITE" id="PS50011"/>
    </source>
</evidence>
<dbReference type="SMART" id="SM00219">
    <property type="entry name" value="TyrKc"/>
    <property type="match status" value="1"/>
</dbReference>
<dbReference type="InterPro" id="IPR020635">
    <property type="entry name" value="Tyr_kinase_cat_dom"/>
</dbReference>
<dbReference type="PANTHER" id="PTHR48006:SF68">
    <property type="entry name" value="PROTEIN KINASE DOMAIN-CONTAINING PROTEIN"/>
    <property type="match status" value="1"/>
</dbReference>
<dbReference type="GO" id="GO:0016020">
    <property type="term" value="C:membrane"/>
    <property type="evidence" value="ECO:0007669"/>
    <property type="project" value="UniProtKB-SubCell"/>
</dbReference>
<dbReference type="PROSITE" id="PS00107">
    <property type="entry name" value="PROTEIN_KINASE_ATP"/>
    <property type="match status" value="1"/>
</dbReference>
<evidence type="ECO:0000313" key="6">
    <source>
        <dbReference type="Proteomes" id="UP000215914"/>
    </source>
</evidence>
<keyword evidence="3" id="KW-0472">Membrane</keyword>
<accession>A0A9K3I1R5</accession>
<dbReference type="GO" id="GO:0005524">
    <property type="term" value="F:ATP binding"/>
    <property type="evidence" value="ECO:0007669"/>
    <property type="project" value="UniProtKB-UniRule"/>
</dbReference>
<name>A0A9K3I1R5_HELAN</name>
<keyword evidence="2" id="KW-0067">ATP-binding</keyword>
<evidence type="ECO:0000256" key="1">
    <source>
        <dbReference type="ARBA" id="ARBA00004479"/>
    </source>
</evidence>
<sequence length="198" mass="21757">MIVATVTGGVFMVFLVIVILWKMGFLTLKKTAHRELTSVDLQTGIFTLRQIKAATENFHPSREIGQGGFGSVYKGLLSDGTIIAVKQLSLASSQGPNEFMRELGLLSALRHQNLVKLYGSCVEGKQFSLIYEYMENKCLSSALLGTHTVLSTIHVQTDGSKESGVKVVLSSTGLKVPASFFLVYVTCKYYYNNSLNME</sequence>
<dbReference type="Pfam" id="PF07714">
    <property type="entry name" value="PK_Tyr_Ser-Thr"/>
    <property type="match status" value="1"/>
</dbReference>
<evidence type="ECO:0000313" key="5">
    <source>
        <dbReference type="EMBL" id="KAF5788668.1"/>
    </source>
</evidence>
<reference evidence="5" key="2">
    <citation type="submission" date="2020-06" db="EMBL/GenBank/DDBJ databases">
        <title>Helianthus annuus Genome sequencing and assembly Release 2.</title>
        <authorList>
            <person name="Gouzy J."/>
            <person name="Langlade N."/>
            <person name="Munos S."/>
        </authorList>
    </citation>
    <scope>NUCLEOTIDE SEQUENCE</scope>
    <source>
        <tissue evidence="5">Leaves</tissue>
    </source>
</reference>
<dbReference type="Proteomes" id="UP000215914">
    <property type="component" value="Unassembled WGS sequence"/>
</dbReference>
<dbReference type="PROSITE" id="PS50011">
    <property type="entry name" value="PROTEIN_KINASE_DOM"/>
    <property type="match status" value="1"/>
</dbReference>
<organism evidence="5 6">
    <name type="scientific">Helianthus annuus</name>
    <name type="common">Common sunflower</name>
    <dbReference type="NCBI Taxonomy" id="4232"/>
    <lineage>
        <taxon>Eukaryota</taxon>
        <taxon>Viridiplantae</taxon>
        <taxon>Streptophyta</taxon>
        <taxon>Embryophyta</taxon>
        <taxon>Tracheophyta</taxon>
        <taxon>Spermatophyta</taxon>
        <taxon>Magnoliopsida</taxon>
        <taxon>eudicotyledons</taxon>
        <taxon>Gunneridae</taxon>
        <taxon>Pentapetalae</taxon>
        <taxon>asterids</taxon>
        <taxon>campanulids</taxon>
        <taxon>Asterales</taxon>
        <taxon>Asteraceae</taxon>
        <taxon>Asteroideae</taxon>
        <taxon>Heliantheae alliance</taxon>
        <taxon>Heliantheae</taxon>
        <taxon>Helianthus</taxon>
    </lineage>
</organism>
<feature type="domain" description="Protein kinase" evidence="4">
    <location>
        <begin position="58"/>
        <end position="198"/>
    </location>
</feature>
<dbReference type="InterPro" id="IPR011009">
    <property type="entry name" value="Kinase-like_dom_sf"/>
</dbReference>
<dbReference type="InterPro" id="IPR001245">
    <property type="entry name" value="Ser-Thr/Tyr_kinase_cat_dom"/>
</dbReference>
<dbReference type="FunFam" id="3.30.200.20:FF:000217">
    <property type="entry name" value="probable LRR receptor-like serine/threonine-protein kinase At1g53430"/>
    <property type="match status" value="1"/>
</dbReference>
<dbReference type="SUPFAM" id="SSF56112">
    <property type="entry name" value="Protein kinase-like (PK-like)"/>
    <property type="match status" value="1"/>
</dbReference>
<keyword evidence="3" id="KW-1133">Transmembrane helix</keyword>